<organism evidence="1">
    <name type="scientific">hydrocarbon metagenome</name>
    <dbReference type="NCBI Taxonomy" id="938273"/>
    <lineage>
        <taxon>unclassified sequences</taxon>
        <taxon>metagenomes</taxon>
        <taxon>ecological metagenomes</taxon>
    </lineage>
</organism>
<dbReference type="AlphaFoldDB" id="A0A0W8FDL4"/>
<reference evidence="1" key="1">
    <citation type="journal article" date="2015" name="Proc. Natl. Acad. Sci. U.S.A.">
        <title>Networks of energetic and metabolic interactions define dynamics in microbial communities.</title>
        <authorList>
            <person name="Embree M."/>
            <person name="Liu J.K."/>
            <person name="Al-Bassam M.M."/>
            <person name="Zengler K."/>
        </authorList>
    </citation>
    <scope>NUCLEOTIDE SEQUENCE</scope>
</reference>
<dbReference type="EMBL" id="LNQE01001346">
    <property type="protein sequence ID" value="KUG18938.1"/>
    <property type="molecule type" value="Genomic_DNA"/>
</dbReference>
<sequence>MTVPLRPPGIAGLLRPGFAVGLVAEEPRPPGRAVGRLVGELHGQGCGAGGRRADKRCFRSRRGRDRDVIGLAYAVVSVVVVYLQRYRVGARSGIDVRRVLVSRSHGIELPHVVAVGRYAAGALTAHEQYTPVRHRDAGVAASCRPPGTWKLRPRCAAVGRPPYVVQRGVVSILTAHEYDAAVRHRDAGVATSRRPPGTRGRQYPRRAAIFRSPHVVQWVSAIVQAAREYDVAVRRHDAGVMVPCRPPGNRVHACPVFAAVDRPPHVARRVAVITAHEYDGVAYRDRRMAVPLRPQGTRVHLIPCRAAIGRPPDVMQIVDIITTAHEYDAPVRHHDAGVPLSCRPYGANVHRCPRYAVIFRPPHIAIIVIAVKTAHEYDTAVRHRGAGVPLTSRPFRTPVHLRPCLIVRLVAEEPCPAVRIAGRLVGELCDQGCGAGGRRDAEAC</sequence>
<evidence type="ECO:0000313" key="1">
    <source>
        <dbReference type="EMBL" id="KUG18938.1"/>
    </source>
</evidence>
<accession>A0A0W8FDL4</accession>
<gene>
    <name evidence="1" type="ORF">ASZ90_011357</name>
</gene>
<proteinExistence type="predicted"/>
<name>A0A0W8FDL4_9ZZZZ</name>
<comment type="caution">
    <text evidence="1">The sequence shown here is derived from an EMBL/GenBank/DDBJ whole genome shotgun (WGS) entry which is preliminary data.</text>
</comment>
<protein>
    <submittedName>
        <fullName evidence="1">Uncharacterized protein</fullName>
    </submittedName>
</protein>